<sequence length="33" mass="3174">MSGRSGSPLQPLLGVVAAFVSAAGMRAGLATTV</sequence>
<keyword evidence="2" id="KW-1185">Reference proteome</keyword>
<organism evidence="1 2">
    <name type="scientific">Saccharothrix tamanrassetensis</name>
    <dbReference type="NCBI Taxonomy" id="1051531"/>
    <lineage>
        <taxon>Bacteria</taxon>
        <taxon>Bacillati</taxon>
        <taxon>Actinomycetota</taxon>
        <taxon>Actinomycetes</taxon>
        <taxon>Pseudonocardiales</taxon>
        <taxon>Pseudonocardiaceae</taxon>
        <taxon>Saccharothrix</taxon>
    </lineage>
</organism>
<protein>
    <submittedName>
        <fullName evidence="1">Uncharacterized protein</fullName>
    </submittedName>
</protein>
<gene>
    <name evidence="1" type="ORF">FHS29_003957</name>
</gene>
<evidence type="ECO:0000313" key="2">
    <source>
        <dbReference type="Proteomes" id="UP000547510"/>
    </source>
</evidence>
<accession>A0A841CFQ3</accession>
<dbReference type="Proteomes" id="UP000547510">
    <property type="component" value="Unassembled WGS sequence"/>
</dbReference>
<proteinExistence type="predicted"/>
<evidence type="ECO:0000313" key="1">
    <source>
        <dbReference type="EMBL" id="MBB5957362.1"/>
    </source>
</evidence>
<reference evidence="1 2" key="1">
    <citation type="submission" date="2020-08" db="EMBL/GenBank/DDBJ databases">
        <title>Genomic Encyclopedia of Type Strains, Phase III (KMG-III): the genomes of soil and plant-associated and newly described type strains.</title>
        <authorList>
            <person name="Whitman W."/>
        </authorList>
    </citation>
    <scope>NUCLEOTIDE SEQUENCE [LARGE SCALE GENOMIC DNA]</scope>
    <source>
        <strain evidence="1 2">CECT 8640</strain>
    </source>
</reference>
<name>A0A841CFQ3_9PSEU</name>
<dbReference type="EMBL" id="JACHJN010000006">
    <property type="protein sequence ID" value="MBB5957362.1"/>
    <property type="molecule type" value="Genomic_DNA"/>
</dbReference>
<comment type="caution">
    <text evidence="1">The sequence shown here is derived from an EMBL/GenBank/DDBJ whole genome shotgun (WGS) entry which is preliminary data.</text>
</comment>
<dbReference type="AlphaFoldDB" id="A0A841CFQ3"/>